<dbReference type="PANTHER" id="PTHR12029:SF11">
    <property type="entry name" value="METHYLTRANSFERASE TARBP1-RELATED"/>
    <property type="match status" value="1"/>
</dbReference>
<evidence type="ECO:0000313" key="2">
    <source>
        <dbReference type="Proteomes" id="UP000515908"/>
    </source>
</evidence>
<name>A0A7G2C994_9TRYP</name>
<dbReference type="GO" id="GO:0016423">
    <property type="term" value="F:tRNA (guanine) methyltransferase activity"/>
    <property type="evidence" value="ECO:0007669"/>
    <property type="project" value="TreeGrafter"/>
</dbReference>
<dbReference type="EMBL" id="LR877150">
    <property type="protein sequence ID" value="CAD2216119.1"/>
    <property type="molecule type" value="Genomic_DNA"/>
</dbReference>
<dbReference type="VEuPathDB" id="TriTrypDB:ADEAN_000358000"/>
<dbReference type="InterPro" id="IPR045330">
    <property type="entry name" value="TRM3/TARBP1"/>
</dbReference>
<dbReference type="Proteomes" id="UP000515908">
    <property type="component" value="Chromosome 06"/>
</dbReference>
<reference evidence="1 2" key="1">
    <citation type="submission" date="2020-08" db="EMBL/GenBank/DDBJ databases">
        <authorList>
            <person name="Newling K."/>
            <person name="Davey J."/>
            <person name="Forrester S."/>
        </authorList>
    </citation>
    <scope>NUCLEOTIDE SEQUENCE [LARGE SCALE GENOMIC DNA]</scope>
    <source>
        <strain evidence="2">Crithidia deanei Carvalho (ATCC PRA-265)</strain>
    </source>
</reference>
<dbReference type="PANTHER" id="PTHR12029">
    <property type="entry name" value="RNA METHYLTRANSFERASE"/>
    <property type="match status" value="1"/>
</dbReference>
<protein>
    <submittedName>
        <fullName evidence="1">Uncharacterized protein</fullName>
    </submittedName>
</protein>
<gene>
    <name evidence="1" type="ORF">ADEAN_000358000</name>
</gene>
<proteinExistence type="predicted"/>
<dbReference type="GO" id="GO:0030488">
    <property type="term" value="P:tRNA methylation"/>
    <property type="evidence" value="ECO:0007669"/>
    <property type="project" value="TreeGrafter"/>
</dbReference>
<sequence length="291" mass="33677">MEERVKSVVRTLQSCFSEREDESDRNYYFVAVSAALLALQNPLGEANNNNDKNKTFPHVRALLLQCALFFNSGRDEEENESTLTATEGILHPDGQSHFFPIEFSHCYPPTVRLSSTARALVLSTILYCCRQDDQLLLSLSKELLEMNDTPYTVYDEEESVLFSSNVIVKEPCMPNSHTHRGRLRLWQLLCALQPMLFVEKENMQMHETELSQLFTTLLDRCMTINNSGSVRHFMELYGIRFLKEMPQFYVLLSERLKNYNLRPQVCGSYVLIAAHAILQYEERQVEELTNK</sequence>
<keyword evidence="2" id="KW-1185">Reference proteome</keyword>
<organism evidence="1 2">
    <name type="scientific">Angomonas deanei</name>
    <dbReference type="NCBI Taxonomy" id="59799"/>
    <lineage>
        <taxon>Eukaryota</taxon>
        <taxon>Discoba</taxon>
        <taxon>Euglenozoa</taxon>
        <taxon>Kinetoplastea</taxon>
        <taxon>Metakinetoplastina</taxon>
        <taxon>Trypanosomatida</taxon>
        <taxon>Trypanosomatidae</taxon>
        <taxon>Strigomonadinae</taxon>
        <taxon>Angomonas</taxon>
    </lineage>
</organism>
<accession>A0A7G2C994</accession>
<evidence type="ECO:0000313" key="1">
    <source>
        <dbReference type="EMBL" id="CAD2216119.1"/>
    </source>
</evidence>
<dbReference type="AlphaFoldDB" id="A0A7G2C994"/>